<dbReference type="FunFam" id="3.50.50.60:FF:000115">
    <property type="entry name" value="Salicylate hydroxylase, putative"/>
    <property type="match status" value="1"/>
</dbReference>
<evidence type="ECO:0000256" key="4">
    <source>
        <dbReference type="ARBA" id="ARBA00023002"/>
    </source>
</evidence>
<evidence type="ECO:0000259" key="6">
    <source>
        <dbReference type="Pfam" id="PF01494"/>
    </source>
</evidence>
<name>A0A9P9FH54_9HYPO</name>
<evidence type="ECO:0000313" key="7">
    <source>
        <dbReference type="EMBL" id="KAH7162006.1"/>
    </source>
</evidence>
<keyword evidence="8" id="KW-1185">Reference proteome</keyword>
<reference evidence="7" key="1">
    <citation type="journal article" date="2021" name="Nat. Commun.">
        <title>Genetic determinants of endophytism in the Arabidopsis root mycobiome.</title>
        <authorList>
            <person name="Mesny F."/>
            <person name="Miyauchi S."/>
            <person name="Thiergart T."/>
            <person name="Pickel B."/>
            <person name="Atanasova L."/>
            <person name="Karlsson M."/>
            <person name="Huettel B."/>
            <person name="Barry K.W."/>
            <person name="Haridas S."/>
            <person name="Chen C."/>
            <person name="Bauer D."/>
            <person name="Andreopoulos W."/>
            <person name="Pangilinan J."/>
            <person name="LaButti K."/>
            <person name="Riley R."/>
            <person name="Lipzen A."/>
            <person name="Clum A."/>
            <person name="Drula E."/>
            <person name="Henrissat B."/>
            <person name="Kohler A."/>
            <person name="Grigoriev I.V."/>
            <person name="Martin F.M."/>
            <person name="Hacquard S."/>
        </authorList>
    </citation>
    <scope>NUCLEOTIDE SEQUENCE</scope>
    <source>
        <strain evidence="7">MPI-CAGE-AT-0021</strain>
    </source>
</reference>
<gene>
    <name evidence="7" type="ORF">B0J13DRAFT_579884</name>
</gene>
<evidence type="ECO:0000256" key="2">
    <source>
        <dbReference type="ARBA" id="ARBA00022630"/>
    </source>
</evidence>
<dbReference type="EMBL" id="JAGMUU010000001">
    <property type="protein sequence ID" value="KAH7162006.1"/>
    <property type="molecule type" value="Genomic_DNA"/>
</dbReference>
<comment type="caution">
    <text evidence="7">The sequence shown here is derived from an EMBL/GenBank/DDBJ whole genome shotgun (WGS) entry which is preliminary data.</text>
</comment>
<comment type="similarity">
    <text evidence="1">Belongs to the paxM FAD-dependent monooxygenase family.</text>
</comment>
<dbReference type="PRINTS" id="PR00420">
    <property type="entry name" value="RNGMNOXGNASE"/>
</dbReference>
<dbReference type="InterPro" id="IPR036188">
    <property type="entry name" value="FAD/NAD-bd_sf"/>
</dbReference>
<keyword evidence="4" id="KW-0560">Oxidoreductase</keyword>
<dbReference type="Gene3D" id="3.50.50.60">
    <property type="entry name" value="FAD/NAD(P)-binding domain"/>
    <property type="match status" value="1"/>
</dbReference>
<evidence type="ECO:0000256" key="5">
    <source>
        <dbReference type="ARBA" id="ARBA00023033"/>
    </source>
</evidence>
<evidence type="ECO:0000313" key="8">
    <source>
        <dbReference type="Proteomes" id="UP000717696"/>
    </source>
</evidence>
<dbReference type="GO" id="GO:0071949">
    <property type="term" value="F:FAD binding"/>
    <property type="evidence" value="ECO:0007669"/>
    <property type="project" value="InterPro"/>
</dbReference>
<organism evidence="7 8">
    <name type="scientific">Dactylonectria estremocensis</name>
    <dbReference type="NCBI Taxonomy" id="1079267"/>
    <lineage>
        <taxon>Eukaryota</taxon>
        <taxon>Fungi</taxon>
        <taxon>Dikarya</taxon>
        <taxon>Ascomycota</taxon>
        <taxon>Pezizomycotina</taxon>
        <taxon>Sordariomycetes</taxon>
        <taxon>Hypocreomycetidae</taxon>
        <taxon>Hypocreales</taxon>
        <taxon>Nectriaceae</taxon>
        <taxon>Dactylonectria</taxon>
    </lineage>
</organism>
<keyword evidence="5" id="KW-0503">Monooxygenase</keyword>
<dbReference type="PANTHER" id="PTHR13789:SF306">
    <property type="entry name" value="HYDROXYLASE, PUTATIVE-RELATED"/>
    <property type="match status" value="1"/>
</dbReference>
<dbReference type="PANTHER" id="PTHR13789">
    <property type="entry name" value="MONOOXYGENASE"/>
    <property type="match status" value="1"/>
</dbReference>
<accession>A0A9P9FH54</accession>
<feature type="domain" description="FAD-binding" evidence="6">
    <location>
        <begin position="43"/>
        <end position="389"/>
    </location>
</feature>
<dbReference type="InterPro" id="IPR002938">
    <property type="entry name" value="FAD-bd"/>
</dbReference>
<dbReference type="Pfam" id="PF01494">
    <property type="entry name" value="FAD_binding_3"/>
    <property type="match status" value="1"/>
</dbReference>
<dbReference type="SUPFAM" id="SSF54373">
    <property type="entry name" value="FAD-linked reductases, C-terminal domain"/>
    <property type="match status" value="1"/>
</dbReference>
<dbReference type="InterPro" id="IPR050493">
    <property type="entry name" value="FAD-dep_Monooxygenase_BioMet"/>
</dbReference>
<keyword evidence="2" id="KW-0285">Flavoprotein</keyword>
<sequence length="466" mass="51169">MNGTITSDLVYDYPSQSRQLLERFQNSGKHQILPLLKAPVPLNILIVGAGLGGLATAVALARRGHEVTVLEQAAVLGEVGAGIQIPPNSAKLLLSWGIGPFFEGRVVEPESMTFRRWEDGSAIGFTKLKPNFSETYGAPYFVIHRADFHDALCKLATQHGVKVITNSKVVEYDERLPLAKTQDGREFTADLIIAADGVKSVARPTVIGGTDIPASKTGFAAYRAVVETEKMKADPETSWLLEKPGINIWIGEGRHVMTYCIAGGKSFNMVLSHVDHSDPAAWKPENAVGDMRKHFESWDPKLFKVIDLITKTIKWPLLSGAHLPTWISKSQKLVILGDAAHAMVPYMSQGAAMAVEDGAALAEALSHISSKQQVPDALRVFEKERMKRSYGMQSASLVNGKLWHFPDGKEQQARDAGARAEVEGKYFVESTNQWSDPVTQLWTYGYDAEKELKKTKNTSKTENVLG</sequence>
<dbReference type="Proteomes" id="UP000717696">
    <property type="component" value="Unassembled WGS sequence"/>
</dbReference>
<dbReference type="SUPFAM" id="SSF51905">
    <property type="entry name" value="FAD/NAD(P)-binding domain"/>
    <property type="match status" value="1"/>
</dbReference>
<keyword evidence="3" id="KW-0274">FAD</keyword>
<dbReference type="GO" id="GO:0004497">
    <property type="term" value="F:monooxygenase activity"/>
    <property type="evidence" value="ECO:0007669"/>
    <property type="project" value="UniProtKB-KW"/>
</dbReference>
<dbReference type="AlphaFoldDB" id="A0A9P9FH54"/>
<dbReference type="OrthoDB" id="5428495at2759"/>
<evidence type="ECO:0000256" key="3">
    <source>
        <dbReference type="ARBA" id="ARBA00022827"/>
    </source>
</evidence>
<evidence type="ECO:0000256" key="1">
    <source>
        <dbReference type="ARBA" id="ARBA00007992"/>
    </source>
</evidence>
<proteinExistence type="inferred from homology"/>
<protein>
    <recommendedName>
        <fullName evidence="6">FAD-binding domain-containing protein</fullName>
    </recommendedName>
</protein>